<reference evidence="1" key="1">
    <citation type="journal article" date="2014" name="Front. Microbiol.">
        <title>High frequency of phylogenetically diverse reductive dehalogenase-homologous genes in deep subseafloor sedimentary metagenomes.</title>
        <authorList>
            <person name="Kawai M."/>
            <person name="Futagami T."/>
            <person name="Toyoda A."/>
            <person name="Takaki Y."/>
            <person name="Nishi S."/>
            <person name="Hori S."/>
            <person name="Arai W."/>
            <person name="Tsubouchi T."/>
            <person name="Morono Y."/>
            <person name="Uchiyama I."/>
            <person name="Ito T."/>
            <person name="Fujiyama A."/>
            <person name="Inagaki F."/>
            <person name="Takami H."/>
        </authorList>
    </citation>
    <scope>NUCLEOTIDE SEQUENCE</scope>
    <source>
        <strain evidence="1">Expedition CK06-06</strain>
    </source>
</reference>
<dbReference type="Gene3D" id="3.30.1370.10">
    <property type="entry name" value="K Homology domain, type 1"/>
    <property type="match status" value="1"/>
</dbReference>
<dbReference type="EMBL" id="BARS01020945">
    <property type="protein sequence ID" value="GAG12814.1"/>
    <property type="molecule type" value="Genomic_DNA"/>
</dbReference>
<evidence type="ECO:0008006" key="2">
    <source>
        <dbReference type="Google" id="ProtNLM"/>
    </source>
</evidence>
<name>X0V3U3_9ZZZZ</name>
<organism evidence="1">
    <name type="scientific">marine sediment metagenome</name>
    <dbReference type="NCBI Taxonomy" id="412755"/>
    <lineage>
        <taxon>unclassified sequences</taxon>
        <taxon>metagenomes</taxon>
        <taxon>ecological metagenomes</taxon>
    </lineage>
</organism>
<protein>
    <recommendedName>
        <fullName evidence="2">K Homology domain-containing protein</fullName>
    </recommendedName>
</protein>
<dbReference type="SUPFAM" id="SSF54791">
    <property type="entry name" value="Eukaryotic type KH-domain (KH-domain type I)"/>
    <property type="match status" value="1"/>
</dbReference>
<feature type="non-terminal residue" evidence="1">
    <location>
        <position position="1"/>
    </location>
</feature>
<dbReference type="InterPro" id="IPR036612">
    <property type="entry name" value="KH_dom_type_1_sf"/>
</dbReference>
<sequence length="68" mass="7542">NTRILVGQNGLIWIQSDDLKNELIAVEAIKKIEKESHISGLTDKIKQFLEEKTGAKVEAAVQPVGEQK</sequence>
<proteinExistence type="predicted"/>
<dbReference type="GO" id="GO:0003723">
    <property type="term" value="F:RNA binding"/>
    <property type="evidence" value="ECO:0007669"/>
    <property type="project" value="InterPro"/>
</dbReference>
<evidence type="ECO:0000313" key="1">
    <source>
        <dbReference type="EMBL" id="GAG12814.1"/>
    </source>
</evidence>
<accession>X0V3U3</accession>
<dbReference type="AlphaFoldDB" id="X0V3U3"/>
<gene>
    <name evidence="1" type="ORF">S01H1_33718</name>
</gene>
<comment type="caution">
    <text evidence="1">The sequence shown here is derived from an EMBL/GenBank/DDBJ whole genome shotgun (WGS) entry which is preliminary data.</text>
</comment>